<keyword evidence="4" id="KW-1185">Reference proteome</keyword>
<sequence>MKITKLLVAGLLVSLAGQGVAVWVTNAAAIAAGGGPNADLDAGEKFGVFYSYASTYGFAQLMLLGSCVALPLSVFLFLRRGSDLVAGLAAGWVFGLAASLFFLCGGFGA</sequence>
<keyword evidence="1" id="KW-0812">Transmembrane</keyword>
<evidence type="ECO:0000256" key="2">
    <source>
        <dbReference type="SAM" id="SignalP"/>
    </source>
</evidence>
<dbReference type="RefSeq" id="WP_345637284.1">
    <property type="nucleotide sequence ID" value="NZ_BAABJQ010000032.1"/>
</dbReference>
<evidence type="ECO:0000313" key="3">
    <source>
        <dbReference type="EMBL" id="GAA5198205.1"/>
    </source>
</evidence>
<comment type="caution">
    <text evidence="3">The sequence shown here is derived from an EMBL/GenBank/DDBJ whole genome shotgun (WGS) entry which is preliminary data.</text>
</comment>
<dbReference type="EMBL" id="BAABJQ010000032">
    <property type="protein sequence ID" value="GAA5198205.1"/>
    <property type="molecule type" value="Genomic_DNA"/>
</dbReference>
<proteinExistence type="predicted"/>
<keyword evidence="1" id="KW-1133">Transmembrane helix</keyword>
<keyword evidence="1" id="KW-0472">Membrane</keyword>
<feature type="transmembrane region" description="Helical" evidence="1">
    <location>
        <begin position="85"/>
        <end position="108"/>
    </location>
</feature>
<feature type="chain" id="PRO_5047009118" evidence="2">
    <location>
        <begin position="22"/>
        <end position="109"/>
    </location>
</feature>
<organism evidence="3 4">
    <name type="scientific">Rugosimonospora acidiphila</name>
    <dbReference type="NCBI Taxonomy" id="556531"/>
    <lineage>
        <taxon>Bacteria</taxon>
        <taxon>Bacillati</taxon>
        <taxon>Actinomycetota</taxon>
        <taxon>Actinomycetes</taxon>
        <taxon>Micromonosporales</taxon>
        <taxon>Micromonosporaceae</taxon>
        <taxon>Rugosimonospora</taxon>
    </lineage>
</organism>
<name>A0ABP9SKP7_9ACTN</name>
<gene>
    <name evidence="3" type="ORF">GCM10023322_71060</name>
</gene>
<evidence type="ECO:0000256" key="1">
    <source>
        <dbReference type="SAM" id="Phobius"/>
    </source>
</evidence>
<accession>A0ABP9SKP7</accession>
<reference evidence="4" key="1">
    <citation type="journal article" date="2019" name="Int. J. Syst. Evol. Microbiol.">
        <title>The Global Catalogue of Microorganisms (GCM) 10K type strain sequencing project: providing services to taxonomists for standard genome sequencing and annotation.</title>
        <authorList>
            <consortium name="The Broad Institute Genomics Platform"/>
            <consortium name="The Broad Institute Genome Sequencing Center for Infectious Disease"/>
            <person name="Wu L."/>
            <person name="Ma J."/>
        </authorList>
    </citation>
    <scope>NUCLEOTIDE SEQUENCE [LARGE SCALE GENOMIC DNA]</scope>
    <source>
        <strain evidence="4">JCM 18304</strain>
    </source>
</reference>
<evidence type="ECO:0000313" key="4">
    <source>
        <dbReference type="Proteomes" id="UP001501570"/>
    </source>
</evidence>
<keyword evidence="2" id="KW-0732">Signal</keyword>
<feature type="signal peptide" evidence="2">
    <location>
        <begin position="1"/>
        <end position="21"/>
    </location>
</feature>
<dbReference type="Proteomes" id="UP001501570">
    <property type="component" value="Unassembled WGS sequence"/>
</dbReference>
<feature type="transmembrane region" description="Helical" evidence="1">
    <location>
        <begin position="53"/>
        <end position="78"/>
    </location>
</feature>
<protein>
    <submittedName>
        <fullName evidence="3">Uncharacterized protein</fullName>
    </submittedName>
</protein>